<reference evidence="2" key="1">
    <citation type="journal article" date="2022" name="Mol. Ecol. Resour.">
        <title>The genomes of chicory, endive, great burdock and yacon provide insights into Asteraceae palaeo-polyploidization history and plant inulin production.</title>
        <authorList>
            <person name="Fan W."/>
            <person name="Wang S."/>
            <person name="Wang H."/>
            <person name="Wang A."/>
            <person name="Jiang F."/>
            <person name="Liu H."/>
            <person name="Zhao H."/>
            <person name="Xu D."/>
            <person name="Zhang Y."/>
        </authorList>
    </citation>
    <scope>NUCLEOTIDE SEQUENCE [LARGE SCALE GENOMIC DNA]</scope>
    <source>
        <strain evidence="2">cv. Yunnan</strain>
    </source>
</reference>
<organism evidence="1 2">
    <name type="scientific">Smallanthus sonchifolius</name>
    <dbReference type="NCBI Taxonomy" id="185202"/>
    <lineage>
        <taxon>Eukaryota</taxon>
        <taxon>Viridiplantae</taxon>
        <taxon>Streptophyta</taxon>
        <taxon>Embryophyta</taxon>
        <taxon>Tracheophyta</taxon>
        <taxon>Spermatophyta</taxon>
        <taxon>Magnoliopsida</taxon>
        <taxon>eudicotyledons</taxon>
        <taxon>Gunneridae</taxon>
        <taxon>Pentapetalae</taxon>
        <taxon>asterids</taxon>
        <taxon>campanulids</taxon>
        <taxon>Asterales</taxon>
        <taxon>Asteraceae</taxon>
        <taxon>Asteroideae</taxon>
        <taxon>Heliantheae alliance</taxon>
        <taxon>Millerieae</taxon>
        <taxon>Smallanthus</taxon>
    </lineage>
</organism>
<evidence type="ECO:0000313" key="2">
    <source>
        <dbReference type="Proteomes" id="UP001056120"/>
    </source>
</evidence>
<name>A0ACB8YQN1_9ASTR</name>
<proteinExistence type="predicted"/>
<reference evidence="1 2" key="2">
    <citation type="journal article" date="2022" name="Mol. Ecol. Resour.">
        <title>The genomes of chicory, endive, great burdock and yacon provide insights into Asteraceae paleo-polyploidization history and plant inulin production.</title>
        <authorList>
            <person name="Fan W."/>
            <person name="Wang S."/>
            <person name="Wang H."/>
            <person name="Wang A."/>
            <person name="Jiang F."/>
            <person name="Liu H."/>
            <person name="Zhao H."/>
            <person name="Xu D."/>
            <person name="Zhang Y."/>
        </authorList>
    </citation>
    <scope>NUCLEOTIDE SEQUENCE [LARGE SCALE GENOMIC DNA]</scope>
    <source>
        <strain evidence="2">cv. Yunnan</strain>
        <tissue evidence="1">Leaves</tissue>
    </source>
</reference>
<dbReference type="EMBL" id="CM042044">
    <property type="protein sequence ID" value="KAI3687541.1"/>
    <property type="molecule type" value="Genomic_DNA"/>
</dbReference>
<keyword evidence="2" id="KW-1185">Reference proteome</keyword>
<sequence length="158" mass="17195">MALALNVVPSPDGPILNPDADDVDPGSVLVPGTSQLSDDSSDESGEVPLYQNKRPAVESSSAHPAKRPNIPSVFSSPSPATTATSVPHSSRSRVRVEMHHRMLYLDDKFHGILHQYEKLQKDLEKALSEKLGLWQELGKAEGKAQEMEDKAKESEATL</sequence>
<accession>A0ACB8YQN1</accession>
<evidence type="ECO:0000313" key="1">
    <source>
        <dbReference type="EMBL" id="KAI3687541.1"/>
    </source>
</evidence>
<protein>
    <submittedName>
        <fullName evidence="1">Uncharacterized protein</fullName>
    </submittedName>
</protein>
<dbReference type="Proteomes" id="UP001056120">
    <property type="component" value="Linkage Group LG27"/>
</dbReference>
<comment type="caution">
    <text evidence="1">The sequence shown here is derived from an EMBL/GenBank/DDBJ whole genome shotgun (WGS) entry which is preliminary data.</text>
</comment>
<gene>
    <name evidence="1" type="ORF">L1987_81238</name>
</gene>